<dbReference type="Proteomes" id="UP001054945">
    <property type="component" value="Unassembled WGS sequence"/>
</dbReference>
<comment type="caution">
    <text evidence="1">The sequence shown here is derived from an EMBL/GenBank/DDBJ whole genome shotgun (WGS) entry which is preliminary data.</text>
</comment>
<name>A0AAV4UT79_CAEEX</name>
<gene>
    <name evidence="1" type="ORF">CEXT_368091</name>
</gene>
<proteinExistence type="predicted"/>
<protein>
    <submittedName>
        <fullName evidence="1">Uncharacterized protein</fullName>
    </submittedName>
</protein>
<dbReference type="AlphaFoldDB" id="A0AAV4UT79"/>
<organism evidence="1 2">
    <name type="scientific">Caerostris extrusa</name>
    <name type="common">Bark spider</name>
    <name type="synonym">Caerostris bankana</name>
    <dbReference type="NCBI Taxonomy" id="172846"/>
    <lineage>
        <taxon>Eukaryota</taxon>
        <taxon>Metazoa</taxon>
        <taxon>Ecdysozoa</taxon>
        <taxon>Arthropoda</taxon>
        <taxon>Chelicerata</taxon>
        <taxon>Arachnida</taxon>
        <taxon>Araneae</taxon>
        <taxon>Araneomorphae</taxon>
        <taxon>Entelegynae</taxon>
        <taxon>Araneoidea</taxon>
        <taxon>Araneidae</taxon>
        <taxon>Caerostris</taxon>
    </lineage>
</organism>
<keyword evidence="2" id="KW-1185">Reference proteome</keyword>
<reference evidence="1 2" key="1">
    <citation type="submission" date="2021-06" db="EMBL/GenBank/DDBJ databases">
        <title>Caerostris extrusa draft genome.</title>
        <authorList>
            <person name="Kono N."/>
            <person name="Arakawa K."/>
        </authorList>
    </citation>
    <scope>NUCLEOTIDE SEQUENCE [LARGE SCALE GENOMIC DNA]</scope>
</reference>
<feature type="non-terminal residue" evidence="1">
    <location>
        <position position="1"/>
    </location>
</feature>
<evidence type="ECO:0000313" key="2">
    <source>
        <dbReference type="Proteomes" id="UP001054945"/>
    </source>
</evidence>
<accession>A0AAV4UT79</accession>
<dbReference type="EMBL" id="BPLR01013413">
    <property type="protein sequence ID" value="GIY61002.1"/>
    <property type="molecule type" value="Genomic_DNA"/>
</dbReference>
<evidence type="ECO:0000313" key="1">
    <source>
        <dbReference type="EMBL" id="GIY61002.1"/>
    </source>
</evidence>
<sequence length="38" mass="4575">IHLISIVRRKIDKFVMSQDRIHFPPEKFQSLLKNRKVG</sequence>